<dbReference type="EMBL" id="UFYI01000007">
    <property type="protein sequence ID" value="STD20217.1"/>
    <property type="molecule type" value="Genomic_DNA"/>
</dbReference>
<reference evidence="4 5" key="1">
    <citation type="submission" date="2018-06" db="EMBL/GenBank/DDBJ databases">
        <authorList>
            <consortium name="Pathogen Informatics"/>
            <person name="Doyle S."/>
        </authorList>
    </citation>
    <scope>NUCLEOTIDE SEQUENCE [LARGE SCALE GENOMIC DNA]</scope>
    <source>
        <strain evidence="4 5">NCTC12123</strain>
    </source>
</reference>
<dbReference type="AlphaFoldDB" id="A0A376F968"/>
<evidence type="ECO:0000256" key="2">
    <source>
        <dbReference type="SAM" id="MobiDB-lite"/>
    </source>
</evidence>
<feature type="signal peptide" evidence="3">
    <location>
        <begin position="1"/>
        <end position="22"/>
    </location>
</feature>
<dbReference type="Pfam" id="PF06932">
    <property type="entry name" value="DUF1283"/>
    <property type="match status" value="1"/>
</dbReference>
<protein>
    <submittedName>
        <fullName evidence="4">Protein YnfB</fullName>
    </submittedName>
</protein>
<accession>A0A376F968</accession>
<feature type="compositionally biased region" description="Basic and acidic residues" evidence="2">
    <location>
        <begin position="48"/>
        <end position="58"/>
    </location>
</feature>
<name>A0A376F968_ENTAS</name>
<proteinExistence type="predicted"/>
<feature type="region of interest" description="Disordered" evidence="2">
    <location>
        <begin position="38"/>
        <end position="61"/>
    </location>
</feature>
<evidence type="ECO:0000313" key="4">
    <source>
        <dbReference type="EMBL" id="STD20217.1"/>
    </source>
</evidence>
<dbReference type="InterPro" id="IPR009700">
    <property type="entry name" value="DUF1283"/>
</dbReference>
<organism evidence="4 5">
    <name type="scientific">Enterobacter asburiae</name>
    <dbReference type="NCBI Taxonomy" id="61645"/>
    <lineage>
        <taxon>Bacteria</taxon>
        <taxon>Pseudomonadati</taxon>
        <taxon>Pseudomonadota</taxon>
        <taxon>Gammaproteobacteria</taxon>
        <taxon>Enterobacterales</taxon>
        <taxon>Enterobacteriaceae</taxon>
        <taxon>Enterobacter</taxon>
        <taxon>Enterobacter cloacae complex</taxon>
    </lineage>
</organism>
<keyword evidence="1 3" id="KW-0732">Signal</keyword>
<gene>
    <name evidence="4" type="primary">ynfB</name>
    <name evidence="4" type="ORF">NCTC12123_01777</name>
</gene>
<evidence type="ECO:0000313" key="5">
    <source>
        <dbReference type="Proteomes" id="UP000255163"/>
    </source>
</evidence>
<dbReference type="Proteomes" id="UP000255163">
    <property type="component" value="Unassembled WGS sequence"/>
</dbReference>
<dbReference type="STRING" id="640513.Entas_2004"/>
<sequence>MTTLSKRLCLTALLALSSFAFAASATAETSKLIIESGDSAQSRQNAAMDKEQWNDTRSLRQKVNKRAEKSGTKKMSHLTRAISVSKVQTSMPTGSQTPCAAWIAALAAR</sequence>
<evidence type="ECO:0000256" key="3">
    <source>
        <dbReference type="SAM" id="SignalP"/>
    </source>
</evidence>
<feature type="chain" id="PRO_5016647114" evidence="3">
    <location>
        <begin position="23"/>
        <end position="109"/>
    </location>
</feature>
<evidence type="ECO:0000256" key="1">
    <source>
        <dbReference type="ARBA" id="ARBA00022729"/>
    </source>
</evidence>